<name>A0A5B0GXT7_9BURK</name>
<protein>
    <submittedName>
        <fullName evidence="1">Uncharacterized protein</fullName>
    </submittedName>
</protein>
<accession>A0A5B0GXT7</accession>
<comment type="caution">
    <text evidence="1">The sequence shown here is derived from an EMBL/GenBank/DDBJ whole genome shotgun (WGS) entry which is preliminary data.</text>
</comment>
<dbReference type="Proteomes" id="UP000325273">
    <property type="component" value="Unassembled WGS sequence"/>
</dbReference>
<organism evidence="1 2">
    <name type="scientific">Paraburkholderia panacisoli</name>
    <dbReference type="NCBI Taxonomy" id="2603818"/>
    <lineage>
        <taxon>Bacteria</taxon>
        <taxon>Pseudomonadati</taxon>
        <taxon>Pseudomonadota</taxon>
        <taxon>Betaproteobacteria</taxon>
        <taxon>Burkholderiales</taxon>
        <taxon>Burkholderiaceae</taxon>
        <taxon>Paraburkholderia</taxon>
    </lineage>
</organism>
<proteinExistence type="predicted"/>
<evidence type="ECO:0000313" key="2">
    <source>
        <dbReference type="Proteomes" id="UP000325273"/>
    </source>
</evidence>
<dbReference type="AlphaFoldDB" id="A0A5B0GXT7"/>
<reference evidence="1 2" key="1">
    <citation type="submission" date="2019-08" db="EMBL/GenBank/DDBJ databases">
        <title>Paraburkholderia sp. DCY113.</title>
        <authorList>
            <person name="Kang J."/>
        </authorList>
    </citation>
    <scope>NUCLEOTIDE SEQUENCE [LARGE SCALE GENOMIC DNA]</scope>
    <source>
        <strain evidence="1 2">DCY113</strain>
    </source>
</reference>
<keyword evidence="2" id="KW-1185">Reference proteome</keyword>
<evidence type="ECO:0000313" key="1">
    <source>
        <dbReference type="EMBL" id="KAA1007776.1"/>
    </source>
</evidence>
<sequence length="122" mass="13054">MSLEAEVVGPTAHCARTMARAQGSGLVKKKQLGVLSWPHERLSAPVFVGKPACYPCSNSPIADDAALPVVKQSTIAHPACGRADRMNVSDGVNSVRQRHLGILNTYEMLFMRGPTHAYQVAG</sequence>
<dbReference type="RefSeq" id="WP_149672318.1">
    <property type="nucleotide sequence ID" value="NZ_VTUZ01000016.1"/>
</dbReference>
<gene>
    <name evidence="1" type="ORF">FVF58_24000</name>
</gene>
<dbReference type="EMBL" id="VTUZ01000016">
    <property type="protein sequence ID" value="KAA1007776.1"/>
    <property type="molecule type" value="Genomic_DNA"/>
</dbReference>